<dbReference type="InterPro" id="IPR016763">
    <property type="entry name" value="VAP"/>
</dbReference>
<dbReference type="SUPFAM" id="SSF49354">
    <property type="entry name" value="PapD-like"/>
    <property type="match status" value="1"/>
</dbReference>
<evidence type="ECO:0000256" key="5">
    <source>
        <dbReference type="ARBA" id="ARBA00023136"/>
    </source>
</evidence>
<dbReference type="Pfam" id="PF00635">
    <property type="entry name" value="Motile_Sperm"/>
    <property type="match status" value="1"/>
</dbReference>
<dbReference type="InterPro" id="IPR008962">
    <property type="entry name" value="PapD-like_sf"/>
</dbReference>
<feature type="domain" description="MSP" evidence="6">
    <location>
        <begin position="1"/>
        <end position="129"/>
    </location>
</feature>
<gene>
    <name evidence="7" type="ORF">M0R45_037583</name>
</gene>
<comment type="similarity">
    <text evidence="2">Belongs to the VAMP-associated protein (VAP) (TC 9.B.17) family.</text>
</comment>
<comment type="subcellular location">
    <subcellularLocation>
        <location evidence="1">Membrane</location>
        <topology evidence="1">Single-pass type IV membrane protein</topology>
    </subcellularLocation>
</comment>
<dbReference type="Proteomes" id="UP001457282">
    <property type="component" value="Unassembled WGS sequence"/>
</dbReference>
<dbReference type="PANTHER" id="PTHR10809">
    <property type="entry name" value="VESICLE-ASSOCIATED MEMBRANE PROTEIN-ASSOCIATED PROTEIN"/>
    <property type="match status" value="1"/>
</dbReference>
<sequence length="253" mass="28390">MEKLVQVSEQEVRIDFSLNRKCRTNVVLTSLSSTCPVAFKVQTSSPHKFLVKPPTGLIPPSSYATFQVVLKPQSQIPTTYPRSPSDRFLIKTAEFVSDSTRPESINSWFNSSSCPRGSTRDLKLKVAFVGPFLLRHAVSGGDCDAVRHIIRRQRSILAELPPAEAESLLRVATELVNPENMINLLLEAGLRIGEGVRFDQLNNEVDSKLVQDELEERRVAEASDQLTEVVRFKESGSLNRREKKNITWHEGFG</sequence>
<evidence type="ECO:0000256" key="2">
    <source>
        <dbReference type="ARBA" id="ARBA00008932"/>
    </source>
</evidence>
<dbReference type="AlphaFoldDB" id="A0AAW1W395"/>
<evidence type="ECO:0000259" key="6">
    <source>
        <dbReference type="PROSITE" id="PS50202"/>
    </source>
</evidence>
<dbReference type="Gene3D" id="2.60.40.10">
    <property type="entry name" value="Immunoglobulins"/>
    <property type="match status" value="1"/>
</dbReference>
<dbReference type="PROSITE" id="PS50202">
    <property type="entry name" value="MSP"/>
    <property type="match status" value="1"/>
</dbReference>
<evidence type="ECO:0000313" key="7">
    <source>
        <dbReference type="EMBL" id="KAK9913774.1"/>
    </source>
</evidence>
<dbReference type="InterPro" id="IPR000535">
    <property type="entry name" value="MSP_dom"/>
</dbReference>
<protein>
    <recommendedName>
        <fullName evidence="6">MSP domain-containing protein</fullName>
    </recommendedName>
</protein>
<dbReference type="PANTHER" id="PTHR10809:SF6">
    <property type="entry name" value="AT11025P-RELATED"/>
    <property type="match status" value="1"/>
</dbReference>
<evidence type="ECO:0000256" key="1">
    <source>
        <dbReference type="ARBA" id="ARBA00004211"/>
    </source>
</evidence>
<comment type="caution">
    <text evidence="7">The sequence shown here is derived from an EMBL/GenBank/DDBJ whole genome shotgun (WGS) entry which is preliminary data.</text>
</comment>
<reference evidence="7 8" key="1">
    <citation type="journal article" date="2023" name="G3 (Bethesda)">
        <title>A chromosome-length genome assembly and annotation of blackberry (Rubus argutus, cv. 'Hillquist').</title>
        <authorList>
            <person name="Bruna T."/>
            <person name="Aryal R."/>
            <person name="Dudchenko O."/>
            <person name="Sargent D.J."/>
            <person name="Mead D."/>
            <person name="Buti M."/>
            <person name="Cavallini A."/>
            <person name="Hytonen T."/>
            <person name="Andres J."/>
            <person name="Pham M."/>
            <person name="Weisz D."/>
            <person name="Mascagni F."/>
            <person name="Usai G."/>
            <person name="Natali L."/>
            <person name="Bassil N."/>
            <person name="Fernandez G.E."/>
            <person name="Lomsadze A."/>
            <person name="Armour M."/>
            <person name="Olukolu B."/>
            <person name="Poorten T."/>
            <person name="Britton C."/>
            <person name="Davik J."/>
            <person name="Ashrafi H."/>
            <person name="Aiden E.L."/>
            <person name="Borodovsky M."/>
            <person name="Worthington M."/>
        </authorList>
    </citation>
    <scope>NUCLEOTIDE SEQUENCE [LARGE SCALE GENOMIC DNA]</scope>
    <source>
        <strain evidence="7">PI 553951</strain>
    </source>
</reference>
<keyword evidence="3" id="KW-0812">Transmembrane</keyword>
<keyword evidence="8" id="KW-1185">Reference proteome</keyword>
<dbReference type="EMBL" id="JBEDUW010000007">
    <property type="protein sequence ID" value="KAK9913774.1"/>
    <property type="molecule type" value="Genomic_DNA"/>
</dbReference>
<keyword evidence="4" id="KW-1133">Transmembrane helix</keyword>
<dbReference type="GO" id="GO:0090158">
    <property type="term" value="P:endoplasmic reticulum membrane organization"/>
    <property type="evidence" value="ECO:0007669"/>
    <property type="project" value="TreeGrafter"/>
</dbReference>
<name>A0AAW1W395_RUBAR</name>
<proteinExistence type="inferred from homology"/>
<accession>A0AAW1W395</accession>
<dbReference type="InterPro" id="IPR013783">
    <property type="entry name" value="Ig-like_fold"/>
</dbReference>
<evidence type="ECO:0000256" key="3">
    <source>
        <dbReference type="ARBA" id="ARBA00022692"/>
    </source>
</evidence>
<organism evidence="7 8">
    <name type="scientific">Rubus argutus</name>
    <name type="common">Southern blackberry</name>
    <dbReference type="NCBI Taxonomy" id="59490"/>
    <lineage>
        <taxon>Eukaryota</taxon>
        <taxon>Viridiplantae</taxon>
        <taxon>Streptophyta</taxon>
        <taxon>Embryophyta</taxon>
        <taxon>Tracheophyta</taxon>
        <taxon>Spermatophyta</taxon>
        <taxon>Magnoliopsida</taxon>
        <taxon>eudicotyledons</taxon>
        <taxon>Gunneridae</taxon>
        <taxon>Pentapetalae</taxon>
        <taxon>rosids</taxon>
        <taxon>fabids</taxon>
        <taxon>Rosales</taxon>
        <taxon>Rosaceae</taxon>
        <taxon>Rosoideae</taxon>
        <taxon>Rosoideae incertae sedis</taxon>
        <taxon>Rubus</taxon>
    </lineage>
</organism>
<dbReference type="GO" id="GO:0005789">
    <property type="term" value="C:endoplasmic reticulum membrane"/>
    <property type="evidence" value="ECO:0007669"/>
    <property type="project" value="InterPro"/>
</dbReference>
<keyword evidence="5" id="KW-0472">Membrane</keyword>
<evidence type="ECO:0000256" key="4">
    <source>
        <dbReference type="ARBA" id="ARBA00022989"/>
    </source>
</evidence>
<dbReference type="GO" id="GO:0005886">
    <property type="term" value="C:plasma membrane"/>
    <property type="evidence" value="ECO:0007669"/>
    <property type="project" value="TreeGrafter"/>
</dbReference>
<evidence type="ECO:0000313" key="8">
    <source>
        <dbReference type="Proteomes" id="UP001457282"/>
    </source>
</evidence>
<dbReference type="GO" id="GO:0061817">
    <property type="term" value="P:endoplasmic reticulum-plasma membrane tethering"/>
    <property type="evidence" value="ECO:0007669"/>
    <property type="project" value="TreeGrafter"/>
</dbReference>